<comment type="subcellular location">
    <subcellularLocation>
        <location evidence="1">Nucleus</location>
        <location evidence="1">Nucleolus</location>
    </subcellularLocation>
</comment>
<evidence type="ECO:0000313" key="10">
    <source>
        <dbReference type="EMBL" id="CAD2192020.1"/>
    </source>
</evidence>
<dbReference type="Proteomes" id="UP000580250">
    <property type="component" value="Unassembled WGS sequence"/>
</dbReference>
<dbReference type="FunFam" id="3.40.50.1010:FF:000006">
    <property type="entry name" value="rRNA-processing protein UTP23 homolog"/>
    <property type="match status" value="1"/>
</dbReference>
<feature type="compositionally biased region" description="Basic and acidic residues" evidence="8">
    <location>
        <begin position="184"/>
        <end position="195"/>
    </location>
</feature>
<dbReference type="AlphaFoldDB" id="A0A6V7WYB8"/>
<dbReference type="GO" id="GO:0032040">
    <property type="term" value="C:small-subunit processome"/>
    <property type="evidence" value="ECO:0007669"/>
    <property type="project" value="InterPro"/>
</dbReference>
<keyword evidence="3" id="KW-0698">rRNA processing</keyword>
<evidence type="ECO:0000313" key="11">
    <source>
        <dbReference type="Proteomes" id="UP000580250"/>
    </source>
</evidence>
<keyword evidence="4" id="KW-0539">Nucleus</keyword>
<gene>
    <name evidence="10" type="ORF">MENT_LOCUS44887</name>
</gene>
<reference evidence="10 11" key="1">
    <citation type="submission" date="2020-08" db="EMBL/GenBank/DDBJ databases">
        <authorList>
            <person name="Koutsovoulos G."/>
            <person name="Danchin GJ E."/>
        </authorList>
    </citation>
    <scope>NUCLEOTIDE SEQUENCE [LARGE SCALE GENOMIC DNA]</scope>
</reference>
<organism evidence="10 11">
    <name type="scientific">Meloidogyne enterolobii</name>
    <name type="common">Root-knot nematode worm</name>
    <name type="synonym">Meloidogyne mayaguensis</name>
    <dbReference type="NCBI Taxonomy" id="390850"/>
    <lineage>
        <taxon>Eukaryota</taxon>
        <taxon>Metazoa</taxon>
        <taxon>Ecdysozoa</taxon>
        <taxon>Nematoda</taxon>
        <taxon>Chromadorea</taxon>
        <taxon>Rhabditida</taxon>
        <taxon>Tylenchina</taxon>
        <taxon>Tylenchomorpha</taxon>
        <taxon>Tylenchoidea</taxon>
        <taxon>Meloidogynidae</taxon>
        <taxon>Meloidogyninae</taxon>
        <taxon>Meloidogyne</taxon>
    </lineage>
</organism>
<dbReference type="InterPro" id="IPR057776">
    <property type="entry name" value="UTP23_sensor"/>
</dbReference>
<comment type="function">
    <text evidence="5">Involved in rRNA-processing and ribosome biogenesis.</text>
</comment>
<feature type="region of interest" description="Disordered" evidence="8">
    <location>
        <begin position="184"/>
        <end position="245"/>
    </location>
</feature>
<dbReference type="PANTHER" id="PTHR12416">
    <property type="entry name" value="RRNA-PROCESSING PROTEIN UTP23 HOMOLOG"/>
    <property type="match status" value="1"/>
</dbReference>
<evidence type="ECO:0000256" key="6">
    <source>
        <dbReference type="ARBA" id="ARBA00038503"/>
    </source>
</evidence>
<evidence type="ECO:0000256" key="1">
    <source>
        <dbReference type="ARBA" id="ARBA00004604"/>
    </source>
</evidence>
<name>A0A6V7WYB8_MELEN</name>
<comment type="caution">
    <text evidence="10">The sequence shown here is derived from an EMBL/GenBank/DDBJ whole genome shotgun (WGS) entry which is preliminary data.</text>
</comment>
<dbReference type="Pfam" id="PF04900">
    <property type="entry name" value="Fcf1"/>
    <property type="match status" value="1"/>
</dbReference>
<dbReference type="GO" id="GO:0006364">
    <property type="term" value="P:rRNA processing"/>
    <property type="evidence" value="ECO:0007669"/>
    <property type="project" value="UniProtKB-KW"/>
</dbReference>
<dbReference type="SUPFAM" id="SSF88723">
    <property type="entry name" value="PIN domain-like"/>
    <property type="match status" value="1"/>
</dbReference>
<dbReference type="OrthoDB" id="25675at2759"/>
<keyword evidence="2" id="KW-0690">Ribosome biogenesis</keyword>
<evidence type="ECO:0000256" key="5">
    <source>
        <dbReference type="ARBA" id="ARBA00037300"/>
    </source>
</evidence>
<dbReference type="InterPro" id="IPR029060">
    <property type="entry name" value="PIN-like_dom_sf"/>
</dbReference>
<evidence type="ECO:0000256" key="2">
    <source>
        <dbReference type="ARBA" id="ARBA00022517"/>
    </source>
</evidence>
<comment type="similarity">
    <text evidence="6">Belongs to the UTP23/FCF1 family. UTP23 subfamily.</text>
</comment>
<accession>A0A6V7WYB8</accession>
<proteinExistence type="inferred from homology"/>
<dbReference type="InterPro" id="IPR006984">
    <property type="entry name" value="Fcf1/UTP23"/>
</dbReference>
<dbReference type="Gene3D" id="3.40.50.1010">
    <property type="entry name" value="5'-nuclease"/>
    <property type="match status" value="1"/>
</dbReference>
<evidence type="ECO:0000259" key="9">
    <source>
        <dbReference type="Pfam" id="PF24779"/>
    </source>
</evidence>
<sequence>MKVKRLKRASRVLTFFRYKFGYIPPYSILLDGTFCQEALKCKINLREQMPKYLRDEDLEMFVTECVLNELEQLGKPLYGALCIAQQFKVAKCPHRPLRSAADCIAHLARRSQNSEKKKLIHYFVATQDAELLQKLRILGGIPLMSIRYNAILLEKPSEETEKLAAAETTTKNQPDEIQKIKQLRKIELGEGEEPKHRKRKAKGPNPLSCKKKKKIKKRNLDGSVPGAFGKRKKEGEEEIGANNNT</sequence>
<dbReference type="EMBL" id="CAJEWN010000916">
    <property type="protein sequence ID" value="CAD2192020.1"/>
    <property type="molecule type" value="Genomic_DNA"/>
</dbReference>
<protein>
    <recommendedName>
        <fullName evidence="7">rRNA-processing protein UTP23 homolog</fullName>
    </recommendedName>
</protein>
<evidence type="ECO:0000256" key="4">
    <source>
        <dbReference type="ARBA" id="ARBA00023242"/>
    </source>
</evidence>
<feature type="domain" description="UTP23 sensor motif region" evidence="9">
    <location>
        <begin position="197"/>
        <end position="214"/>
    </location>
</feature>
<evidence type="ECO:0000256" key="7">
    <source>
        <dbReference type="ARBA" id="ARBA00071400"/>
    </source>
</evidence>
<evidence type="ECO:0000256" key="8">
    <source>
        <dbReference type="SAM" id="MobiDB-lite"/>
    </source>
</evidence>
<evidence type="ECO:0000256" key="3">
    <source>
        <dbReference type="ARBA" id="ARBA00022552"/>
    </source>
</evidence>
<dbReference type="Pfam" id="PF24779">
    <property type="entry name" value="UTP23_sensor"/>
    <property type="match status" value="1"/>
</dbReference>